<sequence length="154" mass="16643">MRSAFKMVLRRCAITKLVRPLIASSIAFWILASVTVSTLLVASSKINKLGSVIIVRAILINCFCPVLNKLFSSETSVSYPFSNDMIKSWILACFAALMTSSSVASGLPNVILSRIVPENNTDSCNTIPTCLRNISKSNSRISVPSIITDPSLTS</sequence>
<organism evidence="2">
    <name type="scientific">bioreactor metagenome</name>
    <dbReference type="NCBI Taxonomy" id="1076179"/>
    <lineage>
        <taxon>unclassified sequences</taxon>
        <taxon>metagenomes</taxon>
        <taxon>ecological metagenomes</taxon>
    </lineage>
</organism>
<feature type="transmembrane region" description="Helical" evidence="1">
    <location>
        <begin position="21"/>
        <end position="43"/>
    </location>
</feature>
<reference evidence="2" key="1">
    <citation type="submission" date="2019-08" db="EMBL/GenBank/DDBJ databases">
        <authorList>
            <person name="Kucharzyk K."/>
            <person name="Murdoch R.W."/>
            <person name="Higgins S."/>
            <person name="Loffler F."/>
        </authorList>
    </citation>
    <scope>NUCLEOTIDE SEQUENCE</scope>
</reference>
<proteinExistence type="predicted"/>
<protein>
    <submittedName>
        <fullName evidence="2">Uncharacterized protein</fullName>
    </submittedName>
</protein>
<evidence type="ECO:0000256" key="1">
    <source>
        <dbReference type="SAM" id="Phobius"/>
    </source>
</evidence>
<gene>
    <name evidence="2" type="ORF">SDC9_118101</name>
</gene>
<accession>A0A645C1D2</accession>
<comment type="caution">
    <text evidence="2">The sequence shown here is derived from an EMBL/GenBank/DDBJ whole genome shotgun (WGS) entry which is preliminary data.</text>
</comment>
<evidence type="ECO:0000313" key="2">
    <source>
        <dbReference type="EMBL" id="MPM71138.1"/>
    </source>
</evidence>
<dbReference type="AlphaFoldDB" id="A0A645C1D2"/>
<feature type="transmembrane region" description="Helical" evidence="1">
    <location>
        <begin position="89"/>
        <end position="111"/>
    </location>
</feature>
<keyword evidence="1" id="KW-0812">Transmembrane</keyword>
<keyword evidence="1" id="KW-1133">Transmembrane helix</keyword>
<dbReference type="EMBL" id="VSSQ01023922">
    <property type="protein sequence ID" value="MPM71138.1"/>
    <property type="molecule type" value="Genomic_DNA"/>
</dbReference>
<keyword evidence="1" id="KW-0472">Membrane</keyword>
<name>A0A645C1D2_9ZZZZ</name>